<dbReference type="InterPro" id="IPR013785">
    <property type="entry name" value="Aldolase_TIM"/>
</dbReference>
<dbReference type="Proteomes" id="UP000179266">
    <property type="component" value="Unassembled WGS sequence"/>
</dbReference>
<gene>
    <name evidence="8" type="ORF">A2161_05245</name>
</gene>
<keyword evidence="3" id="KW-0949">S-adenosyl-L-methionine</keyword>
<evidence type="ECO:0000313" key="8">
    <source>
        <dbReference type="EMBL" id="OGL49431.1"/>
    </source>
</evidence>
<dbReference type="PROSITE" id="PS51918">
    <property type="entry name" value="RADICAL_SAM"/>
    <property type="match status" value="1"/>
</dbReference>
<dbReference type="Gene3D" id="3.20.20.70">
    <property type="entry name" value="Aldolase class I"/>
    <property type="match status" value="1"/>
</dbReference>
<evidence type="ECO:0000313" key="9">
    <source>
        <dbReference type="Proteomes" id="UP000179266"/>
    </source>
</evidence>
<comment type="cofactor">
    <cofactor evidence="1">
        <name>[4Fe-4S] cluster</name>
        <dbReference type="ChEBI" id="CHEBI:49883"/>
    </cofactor>
</comment>
<evidence type="ECO:0000256" key="1">
    <source>
        <dbReference type="ARBA" id="ARBA00001966"/>
    </source>
</evidence>
<dbReference type="InterPro" id="IPR023885">
    <property type="entry name" value="4Fe4S-binding_SPASM_dom"/>
</dbReference>
<dbReference type="SFLD" id="SFLDS00029">
    <property type="entry name" value="Radical_SAM"/>
    <property type="match status" value="1"/>
</dbReference>
<dbReference type="PANTHER" id="PTHR11228:SF7">
    <property type="entry name" value="PQQA PEPTIDE CYCLASE"/>
    <property type="match status" value="1"/>
</dbReference>
<reference evidence="8 9" key="1">
    <citation type="journal article" date="2016" name="Nat. Commun.">
        <title>Thousands of microbial genomes shed light on interconnected biogeochemical processes in an aquifer system.</title>
        <authorList>
            <person name="Anantharaman K."/>
            <person name="Brown C.T."/>
            <person name="Hug L.A."/>
            <person name="Sharon I."/>
            <person name="Castelle C.J."/>
            <person name="Probst A.J."/>
            <person name="Thomas B.C."/>
            <person name="Singh A."/>
            <person name="Wilkins M.J."/>
            <person name="Karaoz U."/>
            <person name="Brodie E.L."/>
            <person name="Williams K.H."/>
            <person name="Hubbard S.S."/>
            <person name="Banfield J.F."/>
        </authorList>
    </citation>
    <scope>NUCLEOTIDE SEQUENCE [LARGE SCALE GENOMIC DNA]</scope>
</reference>
<dbReference type="InterPro" id="IPR058240">
    <property type="entry name" value="rSAM_sf"/>
</dbReference>
<dbReference type="Pfam" id="PF13186">
    <property type="entry name" value="SPASM"/>
    <property type="match status" value="1"/>
</dbReference>
<evidence type="ECO:0000256" key="3">
    <source>
        <dbReference type="ARBA" id="ARBA00022691"/>
    </source>
</evidence>
<dbReference type="InterPro" id="IPR007197">
    <property type="entry name" value="rSAM"/>
</dbReference>
<evidence type="ECO:0000256" key="4">
    <source>
        <dbReference type="ARBA" id="ARBA00022723"/>
    </source>
</evidence>
<name>A0A1F7S6S8_9BACT</name>
<evidence type="ECO:0000259" key="7">
    <source>
        <dbReference type="PROSITE" id="PS51918"/>
    </source>
</evidence>
<dbReference type="CDD" id="cd01335">
    <property type="entry name" value="Radical_SAM"/>
    <property type="match status" value="1"/>
</dbReference>
<evidence type="ECO:0000256" key="6">
    <source>
        <dbReference type="ARBA" id="ARBA00023014"/>
    </source>
</evidence>
<feature type="domain" description="Radical SAM core" evidence="7">
    <location>
        <begin position="58"/>
        <end position="280"/>
    </location>
</feature>
<keyword evidence="6" id="KW-0411">Iron-sulfur</keyword>
<dbReference type="SUPFAM" id="SSF102114">
    <property type="entry name" value="Radical SAM enzymes"/>
    <property type="match status" value="1"/>
</dbReference>
<dbReference type="SFLD" id="SFLDG01067">
    <property type="entry name" value="SPASM/twitch_domain_containing"/>
    <property type="match status" value="1"/>
</dbReference>
<sequence>MANKLKQLYSLIQTRGIRSTLTAFFYLLRQELACSTPKKLFNLLKCKIGWWLRLPRALGLPYSYYIDPINMCVLNCPLCPTGTGKMQRPRGRMKLEDFKAIVDEIADVAYIIYLYNWGESFLHPDIMEMIEYSSKKKIIVRISTNLNAFKPESAPQLIHSGLSQLVVSIDGASQETYASYRVGGNLARVTANIQAIVNAKRAAGSTHPRIDVRMLVTRHSEHEIEQVRELVKSLGADTFSTGPIYIDPRRPKDVEQWVPVESRVSAYESASDPQNTWKCADLWQNCTISWDGGVLPCCWLHNPKDDFGNVLEKPLSEIWNNAFYVNSRRVFSRIKNIRITGIEKTVCERCKGHPEYDY</sequence>
<dbReference type="GO" id="GO:0003824">
    <property type="term" value="F:catalytic activity"/>
    <property type="evidence" value="ECO:0007669"/>
    <property type="project" value="InterPro"/>
</dbReference>
<dbReference type="InterPro" id="IPR050377">
    <property type="entry name" value="Radical_SAM_PqqE_MftC-like"/>
</dbReference>
<dbReference type="GO" id="GO:0046872">
    <property type="term" value="F:metal ion binding"/>
    <property type="evidence" value="ECO:0007669"/>
    <property type="project" value="UniProtKB-KW"/>
</dbReference>
<dbReference type="GO" id="GO:0051536">
    <property type="term" value="F:iron-sulfur cluster binding"/>
    <property type="evidence" value="ECO:0007669"/>
    <property type="project" value="UniProtKB-KW"/>
</dbReference>
<dbReference type="Pfam" id="PF04055">
    <property type="entry name" value="Radical_SAM"/>
    <property type="match status" value="1"/>
</dbReference>
<protein>
    <recommendedName>
        <fullName evidence="7">Radical SAM core domain-containing protein</fullName>
    </recommendedName>
</protein>
<dbReference type="EMBL" id="MGDD01000017">
    <property type="protein sequence ID" value="OGL49431.1"/>
    <property type="molecule type" value="Genomic_DNA"/>
</dbReference>
<dbReference type="PANTHER" id="PTHR11228">
    <property type="entry name" value="RADICAL SAM DOMAIN PROTEIN"/>
    <property type="match status" value="1"/>
</dbReference>
<accession>A0A1F7S6S8</accession>
<dbReference type="SFLD" id="SFLDG01387">
    <property type="entry name" value="BtrN-like_SPASM_domain_contain"/>
    <property type="match status" value="1"/>
</dbReference>
<keyword evidence="2" id="KW-0004">4Fe-4S</keyword>
<dbReference type="AlphaFoldDB" id="A0A1F7S6S8"/>
<keyword evidence="5" id="KW-0408">Iron</keyword>
<evidence type="ECO:0000256" key="2">
    <source>
        <dbReference type="ARBA" id="ARBA00022485"/>
    </source>
</evidence>
<dbReference type="CDD" id="cd21109">
    <property type="entry name" value="SPASM"/>
    <property type="match status" value="1"/>
</dbReference>
<keyword evidence="4" id="KW-0479">Metal-binding</keyword>
<organism evidence="8 9">
    <name type="scientific">Candidatus Schekmanbacteria bacterium RBG_13_48_7</name>
    <dbReference type="NCBI Taxonomy" id="1817878"/>
    <lineage>
        <taxon>Bacteria</taxon>
        <taxon>Candidatus Schekmaniibacteriota</taxon>
    </lineage>
</organism>
<evidence type="ECO:0000256" key="5">
    <source>
        <dbReference type="ARBA" id="ARBA00023004"/>
    </source>
</evidence>
<proteinExistence type="predicted"/>
<comment type="caution">
    <text evidence="8">The sequence shown here is derived from an EMBL/GenBank/DDBJ whole genome shotgun (WGS) entry which is preliminary data.</text>
</comment>
<dbReference type="InterPro" id="IPR034391">
    <property type="entry name" value="AdoMet-like_SPASM_containing"/>
</dbReference>